<evidence type="ECO:0000313" key="2">
    <source>
        <dbReference type="Proteomes" id="UP000298602"/>
    </source>
</evidence>
<dbReference type="PANTHER" id="PTHR32329">
    <property type="entry name" value="BIFUNCTIONAL PROTEIN [INCLUDES 2-HYDROXYACYL-COA DEHYDRATASE (N-TER) AND ITS ACTIVATOR DOMAIN (C_TERM)-RELATED"/>
    <property type="match status" value="1"/>
</dbReference>
<accession>A0A4P8L3E3</accession>
<name>A0A4P8L3E3_9BACT</name>
<dbReference type="AlphaFoldDB" id="A0A4P8L3E3"/>
<reference evidence="1 2" key="1">
    <citation type="submission" date="2019-05" db="EMBL/GenBank/DDBJ databases">
        <title>The Complete Genome Sequence of the n-alkane-degrading Desulfoglaeba alkanexedens ALDC reveals multiple alkylsuccinate synthase gene clusters.</title>
        <authorList>
            <person name="Callaghan A.V."/>
            <person name="Davidova I.A."/>
            <person name="Duncan K.E."/>
            <person name="Morris B."/>
            <person name="McInerney M.J."/>
        </authorList>
    </citation>
    <scope>NUCLEOTIDE SEQUENCE [LARGE SCALE GENOMIC DNA]</scope>
    <source>
        <strain evidence="1 2">ALDC</strain>
    </source>
</reference>
<dbReference type="PANTHER" id="PTHR32329:SF2">
    <property type="entry name" value="BIFUNCTIONAL PROTEIN [INCLUDES 2-HYDROXYACYL-COA DEHYDRATASE (N-TER) AND ITS ACTIVATOR DOMAIN (C_TERM)"/>
    <property type="match status" value="1"/>
</dbReference>
<organism evidence="1 2">
    <name type="scientific">Desulfoglaeba alkanexedens ALDC</name>
    <dbReference type="NCBI Taxonomy" id="980445"/>
    <lineage>
        <taxon>Bacteria</taxon>
        <taxon>Pseudomonadati</taxon>
        <taxon>Thermodesulfobacteriota</taxon>
        <taxon>Syntrophobacteria</taxon>
        <taxon>Syntrophobacterales</taxon>
        <taxon>Syntrophobacteraceae</taxon>
        <taxon>Desulfoglaeba</taxon>
    </lineage>
</organism>
<reference evidence="1 2" key="2">
    <citation type="submission" date="2019-05" db="EMBL/GenBank/DDBJ databases">
        <authorList>
            <person name="Suflita J.M."/>
            <person name="Marks C.R."/>
        </authorList>
    </citation>
    <scope>NUCLEOTIDE SEQUENCE [LARGE SCALE GENOMIC DNA]</scope>
    <source>
        <strain evidence="1 2">ALDC</strain>
    </source>
</reference>
<proteinExistence type="predicted"/>
<dbReference type="KEGG" id="dax:FDQ92_03220"/>
<dbReference type="RefSeq" id="WP_137423251.1">
    <property type="nucleotide sequence ID" value="NZ_CP040098.1"/>
</dbReference>
<dbReference type="Proteomes" id="UP000298602">
    <property type="component" value="Chromosome"/>
</dbReference>
<dbReference type="EMBL" id="CP040098">
    <property type="protein sequence ID" value="QCQ21282.1"/>
    <property type="molecule type" value="Genomic_DNA"/>
</dbReference>
<sequence length="454" mass="52375">MTVLEASQTPGSICTGIARFDVTGRKLLLPLMTPLGTRFLAAAFRAFGVSAEVMETYKGLAYGREFTSGKECFPCQVTLGDILYHLEKEKERLGSAFSADRYVYFLPESDGPCRFGMYNKYQRLILDRFPEYRDIPIAYLSTQDAYAVAGLLPAHRARYFRRLAYVATIISDVMDRIVWRVRPYERRRGMTDAFMEVSACAMERLIEEVGGRRDFRALYRLLEDVASTARTFIDPRKPRRPRIGIVGEIYLRTHPDSNQDIIRRVEDLGGEVVDASIGEWINFVSYEHSRKLKRQCRLARRRGDRKVFREALQKLVVQEVENAWQRWRQNEVYRVVRRRLDIEPDHSIRSIERFLDQGRHFNFDVGTEAALSIGGALSYLHEGFNGIINVFPFTCMPSTMCSAVLKPILHEKRVPYLDAPYDGSYQPNREAALRTFIYQARQHQAAQGNGRHTP</sequence>
<dbReference type="InterPro" id="IPR051805">
    <property type="entry name" value="Dehydratase_Activator_Redct"/>
</dbReference>
<keyword evidence="2" id="KW-1185">Reference proteome</keyword>
<gene>
    <name evidence="1" type="ORF">FDQ92_03220</name>
</gene>
<evidence type="ECO:0000313" key="1">
    <source>
        <dbReference type="EMBL" id="QCQ21282.1"/>
    </source>
</evidence>
<protein>
    <submittedName>
        <fullName evidence="1">CoA activase</fullName>
    </submittedName>
</protein>
<dbReference type="OrthoDB" id="9780120at2"/>